<feature type="compositionally biased region" description="Basic and acidic residues" evidence="1">
    <location>
        <begin position="214"/>
        <end position="230"/>
    </location>
</feature>
<comment type="caution">
    <text evidence="3">The sequence shown here is derived from an EMBL/GenBank/DDBJ whole genome shotgun (WGS) entry which is preliminary data.</text>
</comment>
<feature type="compositionally biased region" description="Polar residues" evidence="1">
    <location>
        <begin position="147"/>
        <end position="162"/>
    </location>
</feature>
<organism evidence="3 4">
    <name type="scientific">Fasciolopsis buskii</name>
    <dbReference type="NCBI Taxonomy" id="27845"/>
    <lineage>
        <taxon>Eukaryota</taxon>
        <taxon>Metazoa</taxon>
        <taxon>Spiralia</taxon>
        <taxon>Lophotrochozoa</taxon>
        <taxon>Platyhelminthes</taxon>
        <taxon>Trematoda</taxon>
        <taxon>Digenea</taxon>
        <taxon>Plagiorchiida</taxon>
        <taxon>Echinostomata</taxon>
        <taxon>Echinostomatoidea</taxon>
        <taxon>Fasciolidae</taxon>
        <taxon>Fasciolopsis</taxon>
    </lineage>
</organism>
<gene>
    <name evidence="3" type="ORF">FBUS_00336</name>
</gene>
<feature type="non-terminal residue" evidence="3">
    <location>
        <position position="1"/>
    </location>
</feature>
<feature type="signal peptide" evidence="2">
    <location>
        <begin position="1"/>
        <end position="16"/>
    </location>
</feature>
<evidence type="ECO:0000256" key="2">
    <source>
        <dbReference type="SAM" id="SignalP"/>
    </source>
</evidence>
<dbReference type="Proteomes" id="UP000728185">
    <property type="component" value="Unassembled WGS sequence"/>
</dbReference>
<reference evidence="3" key="1">
    <citation type="submission" date="2019-05" db="EMBL/GenBank/DDBJ databases">
        <title>Annotation for the trematode Fasciolopsis buski.</title>
        <authorList>
            <person name="Choi Y.-J."/>
        </authorList>
    </citation>
    <scope>NUCLEOTIDE SEQUENCE</scope>
    <source>
        <strain evidence="3">HT</strain>
        <tissue evidence="3">Whole worm</tissue>
    </source>
</reference>
<name>A0A8E0VPW7_9TREM</name>
<protein>
    <submittedName>
        <fullName evidence="3">Uncharacterized protein</fullName>
    </submittedName>
</protein>
<feature type="region of interest" description="Disordered" evidence="1">
    <location>
        <begin position="147"/>
        <end position="230"/>
    </location>
</feature>
<evidence type="ECO:0000313" key="3">
    <source>
        <dbReference type="EMBL" id="KAA0201124.1"/>
    </source>
</evidence>
<dbReference type="OrthoDB" id="10446787at2759"/>
<proteinExistence type="predicted"/>
<dbReference type="AlphaFoldDB" id="A0A8E0VPW7"/>
<keyword evidence="4" id="KW-1185">Reference proteome</keyword>
<feature type="chain" id="PRO_5034514729" evidence="2">
    <location>
        <begin position="17"/>
        <end position="273"/>
    </location>
</feature>
<evidence type="ECO:0000313" key="4">
    <source>
        <dbReference type="Proteomes" id="UP000728185"/>
    </source>
</evidence>
<accession>A0A8E0VPW7</accession>
<feature type="compositionally biased region" description="Acidic residues" evidence="1">
    <location>
        <begin position="189"/>
        <end position="213"/>
    </location>
</feature>
<keyword evidence="2" id="KW-0732">Signal</keyword>
<evidence type="ECO:0000256" key="1">
    <source>
        <dbReference type="SAM" id="MobiDB-lite"/>
    </source>
</evidence>
<dbReference type="EMBL" id="LUCM01000083">
    <property type="protein sequence ID" value="KAA0201124.1"/>
    <property type="molecule type" value="Genomic_DNA"/>
</dbReference>
<sequence length="273" mass="30803">RYLLLFTLCFLTHLDSIRFLKKAWHWLALDRVLSIVIESLMRTNELPNENHRISHVDRGALVHCLHTVLHLLHQMSNPLWSVCPVEQPKWIRKRLSYAETVHRLVLGANPVRTRLALLQYHQTALNRPPSPSDCNDTKAQRATTNSALLLNFRRATTPSQDSGLEMLDRSAEDTSQSDTDLAHVREDVGTDDLDSEKEEYEYDDSEDEEDEEYDVHSGIDGGRDETEDSKVPDEILGTLTGKCDSFDEAVHTVSTGQCAGLPGCVSVTQSLIL</sequence>